<feature type="transmembrane region" description="Helical" evidence="8">
    <location>
        <begin position="317"/>
        <end position="341"/>
    </location>
</feature>
<keyword evidence="5 8" id="KW-0812">Transmembrane</keyword>
<keyword evidence="4" id="KW-0997">Cell inner membrane</keyword>
<comment type="subcellular location">
    <subcellularLocation>
        <location evidence="1">Cell inner membrane</location>
        <topology evidence="1">Multi-pass membrane protein</topology>
    </subcellularLocation>
</comment>
<feature type="transmembrane region" description="Helical" evidence="8">
    <location>
        <begin position="82"/>
        <end position="102"/>
    </location>
</feature>
<evidence type="ECO:0000313" key="10">
    <source>
        <dbReference type="Proteomes" id="UP000177942"/>
    </source>
</evidence>
<dbReference type="GO" id="GO:0005886">
    <property type="term" value="C:plasma membrane"/>
    <property type="evidence" value="ECO:0007669"/>
    <property type="project" value="UniProtKB-SubCell"/>
</dbReference>
<reference evidence="9 10" key="1">
    <citation type="journal article" date="2016" name="Nat. Commun.">
        <title>Thousands of microbial genomes shed light on interconnected biogeochemical processes in an aquifer system.</title>
        <authorList>
            <person name="Anantharaman K."/>
            <person name="Brown C.T."/>
            <person name="Hug L.A."/>
            <person name="Sharon I."/>
            <person name="Castelle C.J."/>
            <person name="Probst A.J."/>
            <person name="Thomas B.C."/>
            <person name="Singh A."/>
            <person name="Wilkins M.J."/>
            <person name="Karaoz U."/>
            <person name="Brodie E.L."/>
            <person name="Williams K.H."/>
            <person name="Hubbard S.S."/>
            <person name="Banfield J.F."/>
        </authorList>
    </citation>
    <scope>NUCLEOTIDE SEQUENCE [LARGE SCALE GENOMIC DNA]</scope>
</reference>
<organism evidence="9 10">
    <name type="scientific">Candidatus Harrisonbacteria bacterium RIFCSPLOWO2_01_FULL_44_18</name>
    <dbReference type="NCBI Taxonomy" id="1798407"/>
    <lineage>
        <taxon>Bacteria</taxon>
        <taxon>Candidatus Harrisoniibacteriota</taxon>
    </lineage>
</organism>
<feature type="transmembrane region" description="Helical" evidence="8">
    <location>
        <begin position="122"/>
        <end position="138"/>
    </location>
</feature>
<dbReference type="Pfam" id="PF03222">
    <property type="entry name" value="Trp_Tyr_perm"/>
    <property type="match status" value="1"/>
</dbReference>
<feature type="transmembrane region" description="Helical" evidence="8">
    <location>
        <begin position="40"/>
        <end position="62"/>
    </location>
</feature>
<evidence type="ECO:0000256" key="3">
    <source>
        <dbReference type="ARBA" id="ARBA00022475"/>
    </source>
</evidence>
<keyword evidence="6 8" id="KW-1133">Transmembrane helix</keyword>
<keyword evidence="3" id="KW-1003">Cell membrane</keyword>
<evidence type="ECO:0000256" key="4">
    <source>
        <dbReference type="ARBA" id="ARBA00022519"/>
    </source>
</evidence>
<dbReference type="AlphaFoldDB" id="A0A1G1ZMD2"/>
<feature type="transmembrane region" description="Helical" evidence="8">
    <location>
        <begin position="219"/>
        <end position="239"/>
    </location>
</feature>
<feature type="transmembrane region" description="Helical" evidence="8">
    <location>
        <begin position="293"/>
        <end position="311"/>
    </location>
</feature>
<feature type="transmembrane region" description="Helical" evidence="8">
    <location>
        <begin position="353"/>
        <end position="375"/>
    </location>
</feature>
<dbReference type="EMBL" id="MHJJ01000007">
    <property type="protein sequence ID" value="OGY65685.1"/>
    <property type="molecule type" value="Genomic_DNA"/>
</dbReference>
<dbReference type="STRING" id="1798407.A3A16_03660"/>
<dbReference type="InterPro" id="IPR018227">
    <property type="entry name" value="Amino_acid_transport_2"/>
</dbReference>
<proteinExistence type="predicted"/>
<evidence type="ECO:0000256" key="5">
    <source>
        <dbReference type="ARBA" id="ARBA00022692"/>
    </source>
</evidence>
<dbReference type="Proteomes" id="UP000177942">
    <property type="component" value="Unassembled WGS sequence"/>
</dbReference>
<evidence type="ECO:0000256" key="7">
    <source>
        <dbReference type="ARBA" id="ARBA00023136"/>
    </source>
</evidence>
<comment type="caution">
    <text evidence="9">The sequence shown here is derived from an EMBL/GenBank/DDBJ whole genome shotgun (WGS) entry which is preliminary data.</text>
</comment>
<feature type="transmembrane region" description="Helical" evidence="8">
    <location>
        <begin position="178"/>
        <end position="198"/>
    </location>
</feature>
<sequence>MNNLYRSLILPASILAGTIIGAGIFSLPFVFQTAGLSLGFIYLALASVVYIFLHLMYADVIIRTSESHRFVGYAKIYLGSRAFWLSILMTVVEMIFVMTIYLTLSQSFSNLVTTFGSNLEKLLIFWFLGSAAVFMSLRRIALLEFLIVGGILLIISLIFVLGLNNFLNLPAADFFPNFSMIFLPLAPLLFSLSGRVAIPALVDYLKDKPDAVRLVKKSVIVGTLAPAVLYGLFVVGVLGLSSNVSEDAVSGLIGQAPGWILLAVGILGLLSLWSSYIVVGLDINKSLVYDFKLPVWLRFLLVVMAPLLLYLSGFQSFIGLVSFVGGVFLSLEGIFIICMWLKANKVLAKPPVLLKKANIVVIGFLFLILAAALSYEIMK</sequence>
<evidence type="ECO:0000256" key="8">
    <source>
        <dbReference type="SAM" id="Phobius"/>
    </source>
</evidence>
<evidence type="ECO:0000313" key="9">
    <source>
        <dbReference type="EMBL" id="OGY65685.1"/>
    </source>
</evidence>
<feature type="transmembrane region" description="Helical" evidence="8">
    <location>
        <begin position="12"/>
        <end position="34"/>
    </location>
</feature>
<feature type="transmembrane region" description="Helical" evidence="8">
    <location>
        <begin position="145"/>
        <end position="166"/>
    </location>
</feature>
<dbReference type="GO" id="GO:0003333">
    <property type="term" value="P:amino acid transmembrane transport"/>
    <property type="evidence" value="ECO:0007669"/>
    <property type="project" value="InterPro"/>
</dbReference>
<evidence type="ECO:0008006" key="11">
    <source>
        <dbReference type="Google" id="ProtNLM"/>
    </source>
</evidence>
<keyword evidence="2" id="KW-0813">Transport</keyword>
<accession>A0A1G1ZMD2</accession>
<dbReference type="Gene3D" id="1.20.1740.10">
    <property type="entry name" value="Amino acid/polyamine transporter I"/>
    <property type="match status" value="1"/>
</dbReference>
<gene>
    <name evidence="9" type="ORF">A3A16_03660</name>
</gene>
<evidence type="ECO:0000256" key="1">
    <source>
        <dbReference type="ARBA" id="ARBA00004429"/>
    </source>
</evidence>
<protein>
    <recommendedName>
        <fullName evidence="11">Amino acid transporter transmembrane domain-containing protein</fullName>
    </recommendedName>
</protein>
<name>A0A1G1ZMD2_9BACT</name>
<keyword evidence="7 8" id="KW-0472">Membrane</keyword>
<evidence type="ECO:0000256" key="6">
    <source>
        <dbReference type="ARBA" id="ARBA00022989"/>
    </source>
</evidence>
<feature type="transmembrane region" description="Helical" evidence="8">
    <location>
        <begin position="259"/>
        <end position="281"/>
    </location>
</feature>
<evidence type="ECO:0000256" key="2">
    <source>
        <dbReference type="ARBA" id="ARBA00022448"/>
    </source>
</evidence>